<keyword evidence="1" id="KW-0472">Membrane</keyword>
<feature type="transmembrane region" description="Helical" evidence="1">
    <location>
        <begin position="87"/>
        <end position="108"/>
    </location>
</feature>
<name>A0ABY4MYW5_9MICO</name>
<evidence type="ECO:0008006" key="3">
    <source>
        <dbReference type="Google" id="ProtNLM"/>
    </source>
</evidence>
<gene>
    <name evidence="2" type="ORF">M3M28_04025</name>
</gene>
<keyword evidence="1" id="KW-1133">Transmembrane helix</keyword>
<proteinExistence type="predicted"/>
<dbReference type="InterPro" id="IPR037185">
    <property type="entry name" value="EmrE-like"/>
</dbReference>
<dbReference type="EMBL" id="CP097160">
    <property type="protein sequence ID" value="UQN15630.1"/>
    <property type="molecule type" value="Genomic_DNA"/>
</dbReference>
<evidence type="ECO:0000256" key="1">
    <source>
        <dbReference type="SAM" id="Phobius"/>
    </source>
</evidence>
<evidence type="ECO:0000313" key="2">
    <source>
        <dbReference type="EMBL" id="UQN15630.1"/>
    </source>
</evidence>
<reference evidence="2" key="1">
    <citation type="submission" date="2022-05" db="EMBL/GenBank/DDBJ databases">
        <title>Complete genome sequence of toluene-degrading Gulosibacter sediminis strain ACHW.36C.</title>
        <authorList>
            <person name="Wai A.C."/>
            <person name="Lai G.K."/>
            <person name="Griffin S.D."/>
            <person name="Leung F.C."/>
        </authorList>
    </citation>
    <scope>NUCLEOTIDE SEQUENCE [LARGE SCALE GENOMIC DNA]</scope>
    <source>
        <strain evidence="2">ACHW.36C</strain>
    </source>
</reference>
<sequence>MARSLSPQHLPTAPVPAPIESTGRQRATGVALMLTAGTSTLFGASFGALAFPAIGPVGVVAVRQWVAVIVLGAAARPKFWRFRASQWRPILVLAFTFMLMNLCVYVAIDRIGLGLTITLEFLGPVAARIESGMPQP</sequence>
<feature type="transmembrane region" description="Helical" evidence="1">
    <location>
        <begin position="30"/>
        <end position="51"/>
    </location>
</feature>
<dbReference type="SUPFAM" id="SSF103481">
    <property type="entry name" value="Multidrug resistance efflux transporter EmrE"/>
    <property type="match status" value="1"/>
</dbReference>
<keyword evidence="1" id="KW-0812">Transmembrane</keyword>
<organism evidence="2">
    <name type="scientific">Gulosibacter sediminis</name>
    <dbReference type="NCBI Taxonomy" id="1729695"/>
    <lineage>
        <taxon>Bacteria</taxon>
        <taxon>Bacillati</taxon>
        <taxon>Actinomycetota</taxon>
        <taxon>Actinomycetes</taxon>
        <taxon>Micrococcales</taxon>
        <taxon>Microbacteriaceae</taxon>
        <taxon>Gulosibacter</taxon>
    </lineage>
</organism>
<protein>
    <recommendedName>
        <fullName evidence="3">EamA family transporter</fullName>
    </recommendedName>
</protein>
<accession>A0ABY4MYW5</accession>
<feature type="transmembrane region" description="Helical" evidence="1">
    <location>
        <begin position="57"/>
        <end position="75"/>
    </location>
</feature>